<evidence type="ECO:0000259" key="7">
    <source>
        <dbReference type="SMART" id="SM00363"/>
    </source>
</evidence>
<dbReference type="EMBL" id="FXTM01000028">
    <property type="protein sequence ID" value="SMO76641.1"/>
    <property type="molecule type" value="Genomic_DNA"/>
</dbReference>
<dbReference type="CDD" id="cd02869">
    <property type="entry name" value="PseudoU_synth_RluA_like"/>
    <property type="match status" value="1"/>
</dbReference>
<dbReference type="PANTHER" id="PTHR21600:SF44">
    <property type="entry name" value="RIBOSOMAL LARGE SUBUNIT PSEUDOURIDINE SYNTHASE D"/>
    <property type="match status" value="1"/>
</dbReference>
<dbReference type="PANTHER" id="PTHR21600">
    <property type="entry name" value="MITOCHONDRIAL RNA PSEUDOURIDINE SYNTHASE"/>
    <property type="match status" value="1"/>
</dbReference>
<dbReference type="GO" id="GO:0000455">
    <property type="term" value="P:enzyme-directed rRNA pseudouridine synthesis"/>
    <property type="evidence" value="ECO:0007669"/>
    <property type="project" value="TreeGrafter"/>
</dbReference>
<evidence type="ECO:0000313" key="9">
    <source>
        <dbReference type="Proteomes" id="UP000317315"/>
    </source>
</evidence>
<keyword evidence="2 5" id="KW-0694">RNA-binding</keyword>
<evidence type="ECO:0000313" key="8">
    <source>
        <dbReference type="EMBL" id="SMO76641.1"/>
    </source>
</evidence>
<evidence type="ECO:0000256" key="1">
    <source>
        <dbReference type="ARBA" id="ARBA00010876"/>
    </source>
</evidence>
<comment type="function">
    <text evidence="6">Responsible for synthesis of pseudouridine from uracil.</text>
</comment>
<dbReference type="InterPro" id="IPR006224">
    <property type="entry name" value="PsdUridine_synth_RluA-like_CS"/>
</dbReference>
<feature type="domain" description="RNA-binding S4" evidence="7">
    <location>
        <begin position="12"/>
        <end position="76"/>
    </location>
</feature>
<dbReference type="InterPro" id="IPR002942">
    <property type="entry name" value="S4_RNA-bd"/>
</dbReference>
<name>A0A521E001_9BACT</name>
<dbReference type="GO" id="GO:0120159">
    <property type="term" value="F:rRNA pseudouridine synthase activity"/>
    <property type="evidence" value="ECO:0007669"/>
    <property type="project" value="UniProtKB-ARBA"/>
</dbReference>
<dbReference type="Pfam" id="PF00849">
    <property type="entry name" value="PseudoU_synth_2"/>
    <property type="match status" value="1"/>
</dbReference>
<dbReference type="InterPro" id="IPR050188">
    <property type="entry name" value="RluA_PseudoU_synthase"/>
</dbReference>
<sequence length="313" mass="35707">MKVTVEKENDRKRLDQFISEVSGISRSQAKELIEKGFVLVDGKEPKKASQKVKEGQTVEFEVPEPEPLELQPENIPIDIVYEDRDVIVVNKPPGLVVHPAPGHYSGTLVNALLYHCKDLEGINGTIRPGIVHRLDKDTAGLLVVAKNDFAQRSLVEQFKSRTIGRFYRALVLGIPKGESGRIEVPIGRDKFDRKKFSPRTTSPKEAITNYWVIGKFPKHNVSEVKCKLETGRTHQIRVHMSHIGHPLLGDRTYGYKPSRINDEELRNLIDEMGMHALCAYYLSFDHPRTGRRMEFEVELPEGYRSVLNYLNQR</sequence>
<feature type="active site" evidence="4">
    <location>
        <position position="135"/>
    </location>
</feature>
<dbReference type="RefSeq" id="WP_142936165.1">
    <property type="nucleotide sequence ID" value="NZ_FXTM01000028.1"/>
</dbReference>
<dbReference type="SMART" id="SM00363">
    <property type="entry name" value="S4"/>
    <property type="match status" value="1"/>
</dbReference>
<gene>
    <name evidence="8" type="ORF">SAMN06269117_12814</name>
</gene>
<dbReference type="InterPro" id="IPR006145">
    <property type="entry name" value="PsdUridine_synth_RsuA/RluA"/>
</dbReference>
<organism evidence="8 9">
    <name type="scientific">Balnearium lithotrophicum</name>
    <dbReference type="NCBI Taxonomy" id="223788"/>
    <lineage>
        <taxon>Bacteria</taxon>
        <taxon>Pseudomonadati</taxon>
        <taxon>Aquificota</taxon>
        <taxon>Aquificia</taxon>
        <taxon>Desulfurobacteriales</taxon>
        <taxon>Desulfurobacteriaceae</taxon>
        <taxon>Balnearium</taxon>
    </lineage>
</organism>
<evidence type="ECO:0000256" key="6">
    <source>
        <dbReference type="RuleBase" id="RU362028"/>
    </source>
</evidence>
<dbReference type="PROSITE" id="PS01129">
    <property type="entry name" value="PSI_RLU"/>
    <property type="match status" value="1"/>
</dbReference>
<accession>A0A521E001</accession>
<dbReference type="NCBIfam" id="TIGR00005">
    <property type="entry name" value="rluA_subfam"/>
    <property type="match status" value="1"/>
</dbReference>
<keyword evidence="9" id="KW-1185">Reference proteome</keyword>
<dbReference type="SUPFAM" id="SSF55174">
    <property type="entry name" value="Alpha-L RNA-binding motif"/>
    <property type="match status" value="1"/>
</dbReference>
<protein>
    <recommendedName>
        <fullName evidence="6">Pseudouridine synthase</fullName>
        <ecNumber evidence="6">5.4.99.-</ecNumber>
    </recommendedName>
</protein>
<dbReference type="InterPro" id="IPR006225">
    <property type="entry name" value="PsdUridine_synth_RluC/D"/>
</dbReference>
<dbReference type="Gene3D" id="3.30.2350.10">
    <property type="entry name" value="Pseudouridine synthase"/>
    <property type="match status" value="1"/>
</dbReference>
<dbReference type="Pfam" id="PF01479">
    <property type="entry name" value="S4"/>
    <property type="match status" value="1"/>
</dbReference>
<dbReference type="Proteomes" id="UP000317315">
    <property type="component" value="Unassembled WGS sequence"/>
</dbReference>
<dbReference type="SUPFAM" id="SSF55120">
    <property type="entry name" value="Pseudouridine synthase"/>
    <property type="match status" value="1"/>
</dbReference>
<evidence type="ECO:0000256" key="2">
    <source>
        <dbReference type="ARBA" id="ARBA00022884"/>
    </source>
</evidence>
<dbReference type="EC" id="5.4.99.-" evidence="6"/>
<dbReference type="AlphaFoldDB" id="A0A521E001"/>
<dbReference type="FunFam" id="3.30.2350.10:FF:000006">
    <property type="entry name" value="Pseudouridine synthase"/>
    <property type="match status" value="1"/>
</dbReference>
<evidence type="ECO:0000256" key="5">
    <source>
        <dbReference type="PROSITE-ProRule" id="PRU00182"/>
    </source>
</evidence>
<dbReference type="PROSITE" id="PS50889">
    <property type="entry name" value="S4"/>
    <property type="match status" value="1"/>
</dbReference>
<evidence type="ECO:0000256" key="3">
    <source>
        <dbReference type="ARBA" id="ARBA00023235"/>
    </source>
</evidence>
<dbReference type="GO" id="GO:0003723">
    <property type="term" value="F:RNA binding"/>
    <property type="evidence" value="ECO:0007669"/>
    <property type="project" value="UniProtKB-KW"/>
</dbReference>
<comment type="similarity">
    <text evidence="1 6">Belongs to the pseudouridine synthase RluA family.</text>
</comment>
<evidence type="ECO:0000256" key="4">
    <source>
        <dbReference type="PIRSR" id="PIRSR606225-1"/>
    </source>
</evidence>
<keyword evidence="3 6" id="KW-0413">Isomerase</keyword>
<dbReference type="CDD" id="cd00165">
    <property type="entry name" value="S4"/>
    <property type="match status" value="1"/>
</dbReference>
<proteinExistence type="inferred from homology"/>
<comment type="catalytic activity">
    <reaction evidence="6">
        <text>a uridine in RNA = a pseudouridine in RNA</text>
        <dbReference type="Rhea" id="RHEA:48348"/>
        <dbReference type="Rhea" id="RHEA-COMP:12068"/>
        <dbReference type="Rhea" id="RHEA-COMP:12069"/>
        <dbReference type="ChEBI" id="CHEBI:65314"/>
        <dbReference type="ChEBI" id="CHEBI:65315"/>
    </reaction>
</comment>
<dbReference type="InterPro" id="IPR020103">
    <property type="entry name" value="PsdUridine_synth_cat_dom_sf"/>
</dbReference>
<reference evidence="8 9" key="1">
    <citation type="submission" date="2017-05" db="EMBL/GenBank/DDBJ databases">
        <authorList>
            <person name="Varghese N."/>
            <person name="Submissions S."/>
        </authorList>
    </citation>
    <scope>NUCLEOTIDE SEQUENCE [LARGE SCALE GENOMIC DNA]</scope>
    <source>
        <strain evidence="8 9">DSM 16304</strain>
    </source>
</reference>
<dbReference type="OrthoDB" id="9807829at2"/>
<dbReference type="InterPro" id="IPR036986">
    <property type="entry name" value="S4_RNA-bd_sf"/>
</dbReference>
<dbReference type="Gene3D" id="3.10.290.10">
    <property type="entry name" value="RNA-binding S4 domain"/>
    <property type="match status" value="1"/>
</dbReference>